<keyword evidence="1" id="KW-0675">Receptor</keyword>
<sequence>VQPIRQAVFLHFASHFKASPMDRPGVDNIQFSRLAPLEGGNLTKPFSIEEVKSVV</sequence>
<evidence type="ECO:0000313" key="1">
    <source>
        <dbReference type="EMBL" id="MCI64300.1"/>
    </source>
</evidence>
<organism evidence="1 2">
    <name type="scientific">Trifolium medium</name>
    <dbReference type="NCBI Taxonomy" id="97028"/>
    <lineage>
        <taxon>Eukaryota</taxon>
        <taxon>Viridiplantae</taxon>
        <taxon>Streptophyta</taxon>
        <taxon>Embryophyta</taxon>
        <taxon>Tracheophyta</taxon>
        <taxon>Spermatophyta</taxon>
        <taxon>Magnoliopsida</taxon>
        <taxon>eudicotyledons</taxon>
        <taxon>Gunneridae</taxon>
        <taxon>Pentapetalae</taxon>
        <taxon>rosids</taxon>
        <taxon>fabids</taxon>
        <taxon>Fabales</taxon>
        <taxon>Fabaceae</taxon>
        <taxon>Papilionoideae</taxon>
        <taxon>50 kb inversion clade</taxon>
        <taxon>NPAAA clade</taxon>
        <taxon>Hologalegina</taxon>
        <taxon>IRL clade</taxon>
        <taxon>Trifolieae</taxon>
        <taxon>Trifolium</taxon>
    </lineage>
</organism>
<evidence type="ECO:0000313" key="2">
    <source>
        <dbReference type="Proteomes" id="UP000265520"/>
    </source>
</evidence>
<comment type="caution">
    <text evidence="1">The sequence shown here is derived from an EMBL/GenBank/DDBJ whole genome shotgun (WGS) entry which is preliminary data.</text>
</comment>
<keyword evidence="1" id="KW-0418">Kinase</keyword>
<feature type="non-terminal residue" evidence="1">
    <location>
        <position position="1"/>
    </location>
</feature>
<protein>
    <submittedName>
        <fullName evidence="1">Cysteine-rich receptor-like protein kinase</fullName>
    </submittedName>
</protein>
<name>A0A392TVI5_9FABA</name>
<accession>A0A392TVI5</accession>
<dbReference type="EMBL" id="LXQA010652944">
    <property type="protein sequence ID" value="MCI64300.1"/>
    <property type="molecule type" value="Genomic_DNA"/>
</dbReference>
<dbReference type="GO" id="GO:0016301">
    <property type="term" value="F:kinase activity"/>
    <property type="evidence" value="ECO:0007669"/>
    <property type="project" value="UniProtKB-KW"/>
</dbReference>
<keyword evidence="1" id="KW-0808">Transferase</keyword>
<proteinExistence type="predicted"/>
<reference evidence="1 2" key="1">
    <citation type="journal article" date="2018" name="Front. Plant Sci.">
        <title>Red Clover (Trifolium pratense) and Zigzag Clover (T. medium) - A Picture of Genomic Similarities and Differences.</title>
        <authorList>
            <person name="Dluhosova J."/>
            <person name="Istvanek J."/>
            <person name="Nedelnik J."/>
            <person name="Repkova J."/>
        </authorList>
    </citation>
    <scope>NUCLEOTIDE SEQUENCE [LARGE SCALE GENOMIC DNA]</scope>
    <source>
        <strain evidence="2">cv. 10/8</strain>
        <tissue evidence="1">Leaf</tissue>
    </source>
</reference>
<dbReference type="AlphaFoldDB" id="A0A392TVI5"/>
<keyword evidence="2" id="KW-1185">Reference proteome</keyword>
<dbReference type="Proteomes" id="UP000265520">
    <property type="component" value="Unassembled WGS sequence"/>
</dbReference>